<dbReference type="GO" id="GO:0016630">
    <property type="term" value="F:protochlorophyllide reductase activity"/>
    <property type="evidence" value="ECO:0007669"/>
    <property type="project" value="UniProtKB-EC"/>
</dbReference>
<accession>A0ABR1JF11</accession>
<evidence type="ECO:0000256" key="1">
    <source>
        <dbReference type="ARBA" id="ARBA00023002"/>
    </source>
</evidence>
<keyword evidence="3" id="KW-1185">Reference proteome</keyword>
<dbReference type="EC" id="1.3.1.33" evidence="2"/>
<evidence type="ECO:0000313" key="2">
    <source>
        <dbReference type="EMBL" id="KAK7460599.1"/>
    </source>
</evidence>
<dbReference type="SUPFAM" id="SSF51735">
    <property type="entry name" value="NAD(P)-binding Rossmann-fold domains"/>
    <property type="match status" value="1"/>
</dbReference>
<dbReference type="Proteomes" id="UP001498398">
    <property type="component" value="Unassembled WGS sequence"/>
</dbReference>
<protein>
    <submittedName>
        <fullName evidence="2">Short-chain alcohol dehydrogenase</fullName>
        <ecNumber evidence="2">1.3.1.33</ecNumber>
    </submittedName>
</protein>
<proteinExistence type="predicted"/>
<comment type="caution">
    <text evidence="2">The sequence shown here is derived from an EMBL/GenBank/DDBJ whole genome shotgun (WGS) entry which is preliminary data.</text>
</comment>
<sequence>MGTPKGKLSEDGYEFQWAVNVLGPFVFTHHLLPILLSTAENSPPGTVRIINTASDGAKQAPKSGIPLDDPTVGSKATPFQCYGHSKLGNILITRQLAQRYPKIWSFAPHPGPVQSELIRELGIPGPVKWILNRVVFKPVQYGTLTQLFVGTSPSVDASKNGSFLVPLAKFESKLPHPQCSDDEFGKKVWEWNMQAMNKAGAD</sequence>
<reference evidence="2 3" key="1">
    <citation type="submission" date="2024-01" db="EMBL/GenBank/DDBJ databases">
        <title>A draft genome for the cacao thread blight pathogen Marasmiellus scandens.</title>
        <authorList>
            <person name="Baruah I.K."/>
            <person name="Leung J."/>
            <person name="Bukari Y."/>
            <person name="Amoako-Attah I."/>
            <person name="Meinhardt L.W."/>
            <person name="Bailey B.A."/>
            <person name="Cohen S.P."/>
        </authorList>
    </citation>
    <scope>NUCLEOTIDE SEQUENCE [LARGE SCALE GENOMIC DNA]</scope>
    <source>
        <strain evidence="2 3">GH-19</strain>
    </source>
</reference>
<dbReference type="PANTHER" id="PTHR43157:SF31">
    <property type="entry name" value="PHOSPHATIDYLINOSITOL-GLYCAN BIOSYNTHESIS CLASS F PROTEIN"/>
    <property type="match status" value="1"/>
</dbReference>
<evidence type="ECO:0000313" key="3">
    <source>
        <dbReference type="Proteomes" id="UP001498398"/>
    </source>
</evidence>
<dbReference type="Gene3D" id="3.40.50.720">
    <property type="entry name" value="NAD(P)-binding Rossmann-like Domain"/>
    <property type="match status" value="1"/>
</dbReference>
<name>A0ABR1JF11_9AGAR</name>
<organism evidence="2 3">
    <name type="scientific">Marasmiellus scandens</name>
    <dbReference type="NCBI Taxonomy" id="2682957"/>
    <lineage>
        <taxon>Eukaryota</taxon>
        <taxon>Fungi</taxon>
        <taxon>Dikarya</taxon>
        <taxon>Basidiomycota</taxon>
        <taxon>Agaricomycotina</taxon>
        <taxon>Agaricomycetes</taxon>
        <taxon>Agaricomycetidae</taxon>
        <taxon>Agaricales</taxon>
        <taxon>Marasmiineae</taxon>
        <taxon>Omphalotaceae</taxon>
        <taxon>Marasmiellus</taxon>
    </lineage>
</organism>
<gene>
    <name evidence="2" type="primary">RDH1_3</name>
    <name evidence="2" type="ORF">VKT23_009319</name>
</gene>
<keyword evidence="1 2" id="KW-0560">Oxidoreductase</keyword>
<dbReference type="PANTHER" id="PTHR43157">
    <property type="entry name" value="PHOSPHATIDYLINOSITOL-GLYCAN BIOSYNTHESIS CLASS F PROTEIN-RELATED"/>
    <property type="match status" value="1"/>
</dbReference>
<dbReference type="InterPro" id="IPR036291">
    <property type="entry name" value="NAD(P)-bd_dom_sf"/>
</dbReference>
<dbReference type="EMBL" id="JBANRG010000015">
    <property type="protein sequence ID" value="KAK7460599.1"/>
    <property type="molecule type" value="Genomic_DNA"/>
</dbReference>